<dbReference type="PANTHER" id="PTHR43301:SF3">
    <property type="entry name" value="ARABINAN ENDO-1,5-ALPHA-L-ARABINOSIDASE A-RELATED"/>
    <property type="match status" value="1"/>
</dbReference>
<keyword evidence="5" id="KW-0326">Glycosidase</keyword>
<dbReference type="SUPFAM" id="SSF75005">
    <property type="entry name" value="Arabinanase/levansucrase/invertase"/>
    <property type="match status" value="1"/>
</dbReference>
<evidence type="ECO:0000256" key="1">
    <source>
        <dbReference type="ARBA" id="ARBA00004834"/>
    </source>
</evidence>
<reference evidence="8 9" key="1">
    <citation type="submission" date="2019-06" db="EMBL/GenBank/DDBJ databases">
        <title>Wine fermentation using esterase from Monascus purpureus.</title>
        <authorList>
            <person name="Geng C."/>
            <person name="Zhang Y."/>
        </authorList>
    </citation>
    <scope>NUCLEOTIDE SEQUENCE [LARGE SCALE GENOMIC DNA]</scope>
    <source>
        <strain evidence="8">HQ1</strain>
    </source>
</reference>
<dbReference type="Gene3D" id="2.115.10.20">
    <property type="entry name" value="Glycosyl hydrolase domain, family 43"/>
    <property type="match status" value="1"/>
</dbReference>
<dbReference type="CDD" id="cd08999">
    <property type="entry name" value="GH43_ABN-like"/>
    <property type="match status" value="1"/>
</dbReference>
<evidence type="ECO:0000256" key="3">
    <source>
        <dbReference type="ARBA" id="ARBA00022729"/>
    </source>
</evidence>
<proteinExistence type="inferred from homology"/>
<dbReference type="OrthoDB" id="3879658at2759"/>
<dbReference type="InterPro" id="IPR050727">
    <property type="entry name" value="GH43_arabinanases"/>
</dbReference>
<dbReference type="GO" id="GO:0004553">
    <property type="term" value="F:hydrolase activity, hydrolyzing O-glycosyl compounds"/>
    <property type="evidence" value="ECO:0007669"/>
    <property type="project" value="InterPro"/>
</dbReference>
<organism evidence="8 9">
    <name type="scientific">Monascus purpureus</name>
    <name type="common">Red mold</name>
    <name type="synonym">Monascus anka</name>
    <dbReference type="NCBI Taxonomy" id="5098"/>
    <lineage>
        <taxon>Eukaryota</taxon>
        <taxon>Fungi</taxon>
        <taxon>Dikarya</taxon>
        <taxon>Ascomycota</taxon>
        <taxon>Pezizomycotina</taxon>
        <taxon>Eurotiomycetes</taxon>
        <taxon>Eurotiomycetidae</taxon>
        <taxon>Eurotiales</taxon>
        <taxon>Aspergillaceae</taxon>
        <taxon>Monascus</taxon>
    </lineage>
</organism>
<keyword evidence="4" id="KW-0378">Hydrolase</keyword>
<evidence type="ECO:0000256" key="6">
    <source>
        <dbReference type="ARBA" id="ARBA00042202"/>
    </source>
</evidence>
<evidence type="ECO:0000256" key="2">
    <source>
        <dbReference type="ARBA" id="ARBA00009865"/>
    </source>
</evidence>
<feature type="site" description="Important for catalytic activity, responsible for pKa modulation of the active site Glu and correct orientation of both the proton donor and substrate" evidence="7">
    <location>
        <position position="176"/>
    </location>
</feature>
<keyword evidence="9" id="KW-1185">Reference proteome</keyword>
<evidence type="ECO:0000313" key="9">
    <source>
        <dbReference type="Proteomes" id="UP000319663"/>
    </source>
</evidence>
<evidence type="ECO:0000256" key="7">
    <source>
        <dbReference type="PIRSR" id="PIRSR606710-2"/>
    </source>
</evidence>
<dbReference type="AlphaFoldDB" id="A0A507QSK8"/>
<dbReference type="EMBL" id="VIFY01000126">
    <property type="protein sequence ID" value="TQB70004.1"/>
    <property type="molecule type" value="Genomic_DNA"/>
</dbReference>
<evidence type="ECO:0000313" key="8">
    <source>
        <dbReference type="EMBL" id="TQB70004.1"/>
    </source>
</evidence>
<dbReference type="STRING" id="5098.A0A507QSK8"/>
<accession>A0A507QSK8</accession>
<dbReference type="Pfam" id="PF04616">
    <property type="entry name" value="Glyco_hydro_43"/>
    <property type="match status" value="1"/>
</dbReference>
<keyword evidence="3" id="KW-0732">Signal</keyword>
<dbReference type="PANTHER" id="PTHR43301">
    <property type="entry name" value="ARABINAN ENDO-1,5-ALPHA-L-ARABINOSIDASE"/>
    <property type="match status" value="1"/>
</dbReference>
<name>A0A507QSK8_MONPU</name>
<dbReference type="InterPro" id="IPR006710">
    <property type="entry name" value="Glyco_hydro_43"/>
</dbReference>
<gene>
    <name evidence="8" type="ORF">MPDQ_001062</name>
</gene>
<dbReference type="GO" id="GO:0005975">
    <property type="term" value="P:carbohydrate metabolic process"/>
    <property type="evidence" value="ECO:0007669"/>
    <property type="project" value="InterPro"/>
</dbReference>
<evidence type="ECO:0000256" key="4">
    <source>
        <dbReference type="ARBA" id="ARBA00022801"/>
    </source>
</evidence>
<protein>
    <recommendedName>
        <fullName evidence="6">Endo-1,5-alpha-L-arabinanase A</fullName>
    </recommendedName>
</protein>
<dbReference type="Proteomes" id="UP000319663">
    <property type="component" value="Unassembled WGS sequence"/>
</dbReference>
<sequence length="239" mass="26673">MEKNIPLYSSRSPWTGYYRHRHHPSYRSTNRPHHDQSSYYQIKNKPVLALQDFPDPGLIHFNGTWFAYGTDARVNNTRVPHVPVATSRDFVNWTLVQGYATLPILAHWEAGVNHWAPDVIQRGDGCFVLYYSAGLEDWMPHHCVGVAVSNDTNPLGPYHLDPTPLACPCEFGGAIDPSPFRDINGKLYVTYKADGNSVGRGGNCGNGKKPLVSVPIMLQELESDGVTRVGDPGEDSRYH</sequence>
<dbReference type="InterPro" id="IPR023296">
    <property type="entry name" value="Glyco_hydro_beta-prop_sf"/>
</dbReference>
<evidence type="ECO:0000256" key="5">
    <source>
        <dbReference type="ARBA" id="ARBA00023295"/>
    </source>
</evidence>
<comment type="similarity">
    <text evidence="2">Belongs to the glycosyl hydrolase 43 family.</text>
</comment>
<comment type="caution">
    <text evidence="8">The sequence shown here is derived from an EMBL/GenBank/DDBJ whole genome shotgun (WGS) entry which is preliminary data.</text>
</comment>
<comment type="pathway">
    <text evidence="1">Glycan metabolism; L-arabinan degradation.</text>
</comment>